<dbReference type="FunFam" id="1.20.1260.60:FF:000002">
    <property type="entry name" value="Vacuolar protein sorting-associated protein IST1"/>
    <property type="match status" value="1"/>
</dbReference>
<dbReference type="PANTHER" id="PTHR12161:SF44">
    <property type="entry name" value="REGULATOR OF VPS4 ACTIVITY IN THE MVB PATHWAY PROTEIN"/>
    <property type="match status" value="1"/>
</dbReference>
<accession>A0ABC8SA79</accession>
<dbReference type="EMBL" id="CAUOFW020002125">
    <property type="protein sequence ID" value="CAK9151347.1"/>
    <property type="molecule type" value="Genomic_DNA"/>
</dbReference>
<feature type="compositionally biased region" description="Basic and acidic residues" evidence="2">
    <location>
        <begin position="399"/>
        <end position="412"/>
    </location>
</feature>
<gene>
    <name evidence="3" type="ORF">ILEXP_LOCUS19506</name>
</gene>
<feature type="compositionally biased region" description="Polar residues" evidence="2">
    <location>
        <begin position="256"/>
        <end position="265"/>
    </location>
</feature>
<feature type="region of interest" description="Disordered" evidence="2">
    <location>
        <begin position="399"/>
        <end position="420"/>
    </location>
</feature>
<comment type="similarity">
    <text evidence="1">Belongs to the IST1 family.</text>
</comment>
<reference evidence="3 4" key="1">
    <citation type="submission" date="2024-02" db="EMBL/GenBank/DDBJ databases">
        <authorList>
            <person name="Vignale AGUSTIN F."/>
            <person name="Sosa J E."/>
            <person name="Modenutti C."/>
        </authorList>
    </citation>
    <scope>NUCLEOTIDE SEQUENCE [LARGE SCALE GENOMIC DNA]</scope>
</reference>
<dbReference type="AlphaFoldDB" id="A0ABC8SA79"/>
<organism evidence="3 4">
    <name type="scientific">Ilex paraguariensis</name>
    <name type="common">yerba mate</name>
    <dbReference type="NCBI Taxonomy" id="185542"/>
    <lineage>
        <taxon>Eukaryota</taxon>
        <taxon>Viridiplantae</taxon>
        <taxon>Streptophyta</taxon>
        <taxon>Embryophyta</taxon>
        <taxon>Tracheophyta</taxon>
        <taxon>Spermatophyta</taxon>
        <taxon>Magnoliopsida</taxon>
        <taxon>eudicotyledons</taxon>
        <taxon>Gunneridae</taxon>
        <taxon>Pentapetalae</taxon>
        <taxon>asterids</taxon>
        <taxon>campanulids</taxon>
        <taxon>Aquifoliales</taxon>
        <taxon>Aquifoliaceae</taxon>
        <taxon>Ilex</taxon>
    </lineage>
</organism>
<feature type="region of interest" description="Disordered" evidence="2">
    <location>
        <begin position="256"/>
        <end position="286"/>
    </location>
</feature>
<dbReference type="Gene3D" id="1.20.1260.60">
    <property type="entry name" value="Vacuolar protein sorting-associated protein Ist1"/>
    <property type="match status" value="1"/>
</dbReference>
<evidence type="ECO:0000256" key="2">
    <source>
        <dbReference type="SAM" id="MobiDB-lite"/>
    </source>
</evidence>
<comment type="caution">
    <text evidence="3">The sequence shown here is derived from an EMBL/GenBank/DDBJ whole genome shotgun (WGS) entry which is preliminary data.</text>
</comment>
<evidence type="ECO:0000256" key="1">
    <source>
        <dbReference type="ARBA" id="ARBA00005536"/>
    </source>
</evidence>
<dbReference type="Pfam" id="PF03398">
    <property type="entry name" value="Ist1"/>
    <property type="match status" value="1"/>
</dbReference>
<protein>
    <submittedName>
        <fullName evidence="3">Uncharacterized protein</fullName>
    </submittedName>
</protein>
<dbReference type="PANTHER" id="PTHR12161">
    <property type="entry name" value="IST1 FAMILY MEMBER"/>
    <property type="match status" value="1"/>
</dbReference>
<sequence>MFEMLFGWRKASKCKKQIRRVQCRLKLLKNKRCSIVRQLRDDMAELLRHGHDESVFNRVELLFKDESVVAVYDLLDHFCELILVNLSYIRRHKDCPNDINEAVSSLIFASARFGDLPELLVIRKLFGERYGKRFEMTALELLPGNLVNRQIKENLSIKSVPDDVRYRLVDEITRSSFQLGPLALEYSSELQQQLASKSSGDQIPSNELKANCHEIEVSQLQGSIIDDKEGKIIYVDISSESKKLLIEPFSSHQGSDTTGTSTCLSTALHPSRNTMGTSMHKKEGKIEKDTSLSLPYELTLSGQKNIEGWSSCINHTATLAHTIDGMAESSSETSAKFPEEMIYLDDIEEFESPMSKDQNCQDQRLFKFKSSAIPTQEIFEDRHNEASKKQFELWNEKTSSRSYRKSEKDPGKRLRKRSISRERRSASECELYYGGSCENLPNYNHKSHHQRKHQKRVSGEENRESSCARERLVNCCCTKLGNNFSFKEYKPVQMRSCYSCSSKGEMFNNCSLEHPCYFCTDDGKYDWESSPWKTKKRLTTLQACPSDIYYCYCYDRGKPNNPGGEWVLPPHRSRRNYQTDAMLCKNVVHPDYMPKKQSKKLDEEWDADRGDYPANCATPSPWTRKGIQPIYSRGMTMPPERPTESRTDNILRSNSFPIQECSNLSTASSSSRHVHPKLPDYDELQAKFMALKEANLQNKH</sequence>
<name>A0ABC8SA79_9AQUA</name>
<evidence type="ECO:0000313" key="4">
    <source>
        <dbReference type="Proteomes" id="UP001642360"/>
    </source>
</evidence>
<proteinExistence type="inferred from homology"/>
<evidence type="ECO:0000313" key="3">
    <source>
        <dbReference type="EMBL" id="CAK9151347.1"/>
    </source>
</evidence>
<keyword evidence="4" id="KW-1185">Reference proteome</keyword>
<dbReference type="InterPro" id="IPR005061">
    <property type="entry name" value="Ist1"/>
</dbReference>
<dbReference type="InterPro" id="IPR042277">
    <property type="entry name" value="IST1-like"/>
</dbReference>
<dbReference type="Proteomes" id="UP001642360">
    <property type="component" value="Unassembled WGS sequence"/>
</dbReference>